<dbReference type="EMBL" id="JAPXFL010000002">
    <property type="protein sequence ID" value="KAK9509891.1"/>
    <property type="molecule type" value="Genomic_DNA"/>
</dbReference>
<comment type="caution">
    <text evidence="1">The sequence shown here is derived from an EMBL/GenBank/DDBJ whole genome shotgun (WGS) entry which is preliminary data.</text>
</comment>
<protein>
    <submittedName>
        <fullName evidence="1">Uncharacterized protein</fullName>
    </submittedName>
</protein>
<evidence type="ECO:0000313" key="2">
    <source>
        <dbReference type="Proteomes" id="UP001461498"/>
    </source>
</evidence>
<proteinExistence type="predicted"/>
<evidence type="ECO:0000313" key="1">
    <source>
        <dbReference type="EMBL" id="KAK9509891.1"/>
    </source>
</evidence>
<keyword evidence="2" id="KW-1185">Reference proteome</keyword>
<organism evidence="1 2">
    <name type="scientific">Rhynocoris fuscipes</name>
    <dbReference type="NCBI Taxonomy" id="488301"/>
    <lineage>
        <taxon>Eukaryota</taxon>
        <taxon>Metazoa</taxon>
        <taxon>Ecdysozoa</taxon>
        <taxon>Arthropoda</taxon>
        <taxon>Hexapoda</taxon>
        <taxon>Insecta</taxon>
        <taxon>Pterygota</taxon>
        <taxon>Neoptera</taxon>
        <taxon>Paraneoptera</taxon>
        <taxon>Hemiptera</taxon>
        <taxon>Heteroptera</taxon>
        <taxon>Panheteroptera</taxon>
        <taxon>Cimicomorpha</taxon>
        <taxon>Reduviidae</taxon>
        <taxon>Harpactorinae</taxon>
        <taxon>Harpactorini</taxon>
        <taxon>Rhynocoris</taxon>
    </lineage>
</organism>
<gene>
    <name evidence="1" type="ORF">O3M35_004782</name>
</gene>
<reference evidence="1 2" key="1">
    <citation type="submission" date="2022-12" db="EMBL/GenBank/DDBJ databases">
        <title>Chromosome-level genome assembly of true bugs.</title>
        <authorList>
            <person name="Ma L."/>
            <person name="Li H."/>
        </authorList>
    </citation>
    <scope>NUCLEOTIDE SEQUENCE [LARGE SCALE GENOMIC DNA]</scope>
    <source>
        <strain evidence="1">Lab_2022b</strain>
    </source>
</reference>
<accession>A0AAW1DGQ3</accession>
<dbReference type="Proteomes" id="UP001461498">
    <property type="component" value="Unassembled WGS sequence"/>
</dbReference>
<name>A0AAW1DGQ3_9HEMI</name>
<sequence>MPFNHRWSAGNTGLLESRGFTCYDKVYAVDSGGTSIYADFVAFDNNSDLAYMLHPTVRYEANGETSLEVLYVRFLFLNLTVLVRKAMSVSIQSCR</sequence>
<dbReference type="AlphaFoldDB" id="A0AAW1DGQ3"/>